<accession>A0ABD0JD65</accession>
<evidence type="ECO:0008006" key="3">
    <source>
        <dbReference type="Google" id="ProtNLM"/>
    </source>
</evidence>
<dbReference type="EMBL" id="JACVVK020000493">
    <property type="protein sequence ID" value="KAK7471436.1"/>
    <property type="molecule type" value="Genomic_DNA"/>
</dbReference>
<dbReference type="AlphaFoldDB" id="A0ABD0JD65"/>
<reference evidence="1 2" key="1">
    <citation type="journal article" date="2023" name="Sci. Data">
        <title>Genome assembly of the Korean intertidal mud-creeper Batillaria attramentaria.</title>
        <authorList>
            <person name="Patra A.K."/>
            <person name="Ho P.T."/>
            <person name="Jun S."/>
            <person name="Lee S.J."/>
            <person name="Kim Y."/>
            <person name="Won Y.J."/>
        </authorList>
    </citation>
    <scope>NUCLEOTIDE SEQUENCE [LARGE SCALE GENOMIC DNA]</scope>
    <source>
        <strain evidence="1">Wonlab-2016</strain>
    </source>
</reference>
<feature type="non-terminal residue" evidence="1">
    <location>
        <position position="116"/>
    </location>
</feature>
<keyword evidence="2" id="KW-1185">Reference proteome</keyword>
<proteinExistence type="predicted"/>
<comment type="caution">
    <text evidence="1">The sequence shown here is derived from an EMBL/GenBank/DDBJ whole genome shotgun (WGS) entry which is preliminary data.</text>
</comment>
<evidence type="ECO:0000313" key="2">
    <source>
        <dbReference type="Proteomes" id="UP001519460"/>
    </source>
</evidence>
<evidence type="ECO:0000313" key="1">
    <source>
        <dbReference type="EMBL" id="KAK7471436.1"/>
    </source>
</evidence>
<organism evidence="1 2">
    <name type="scientific">Batillaria attramentaria</name>
    <dbReference type="NCBI Taxonomy" id="370345"/>
    <lineage>
        <taxon>Eukaryota</taxon>
        <taxon>Metazoa</taxon>
        <taxon>Spiralia</taxon>
        <taxon>Lophotrochozoa</taxon>
        <taxon>Mollusca</taxon>
        <taxon>Gastropoda</taxon>
        <taxon>Caenogastropoda</taxon>
        <taxon>Sorbeoconcha</taxon>
        <taxon>Cerithioidea</taxon>
        <taxon>Batillariidae</taxon>
        <taxon>Batillaria</taxon>
    </lineage>
</organism>
<dbReference type="Proteomes" id="UP001519460">
    <property type="component" value="Unassembled WGS sequence"/>
</dbReference>
<protein>
    <recommendedName>
        <fullName evidence="3">Secreted protein</fullName>
    </recommendedName>
</protein>
<name>A0ABD0JD65_9CAEN</name>
<gene>
    <name evidence="1" type="ORF">BaRGS_00035924</name>
</gene>
<sequence>MLGMQALPLVAPLPCWRSGCRDERTNADRRTHRTPPGRLSLVSIGRPASAAHQLNFHPGRTTTTMRCPQDLWPLTDRWWLKILMGKGICTISMKAAQHSLKWRKWTLMQSCLRLQR</sequence>